<evidence type="ECO:0000313" key="3">
    <source>
        <dbReference type="Proteomes" id="UP000226420"/>
    </source>
</evidence>
<dbReference type="PROSITE" id="PS51257">
    <property type="entry name" value="PROKAR_LIPOPROTEIN"/>
    <property type="match status" value="1"/>
</dbReference>
<reference evidence="2 3" key="1">
    <citation type="submission" date="2016-10" db="EMBL/GenBank/DDBJ databases">
        <authorList>
            <person name="Varghese N."/>
            <person name="Submissions S."/>
        </authorList>
    </citation>
    <scope>NUCLEOTIDE SEQUENCE [LARGE SCALE GENOMIC DNA]</scope>
    <source>
        <strain evidence="2 3">DSM 5563</strain>
    </source>
</reference>
<dbReference type="EMBL" id="FOLW01000009">
    <property type="protein sequence ID" value="SFD17870.1"/>
    <property type="molecule type" value="Genomic_DNA"/>
</dbReference>
<sequence length="146" mass="17041">MIKWLFFSMSIMLLSGCDNTEKVYSSFSEILPEDSIRSWLPDFFPKSSTDIIFASNIDLNTFHIYFSSTDQSMIELHKVSKETVISEDGILFLKQQDGNIVSAVCMMTDHNLFGDKSLEYYLMGKLNSKDRYYLMNINIKQYERFC</sequence>
<protein>
    <recommendedName>
        <fullName evidence="1">YbbD head domain-containing protein</fullName>
    </recommendedName>
</protein>
<evidence type="ECO:0000259" key="1">
    <source>
        <dbReference type="Pfam" id="PF26610"/>
    </source>
</evidence>
<feature type="domain" description="YbbD head" evidence="1">
    <location>
        <begin position="18"/>
        <end position="67"/>
    </location>
</feature>
<organism evidence="2 3">
    <name type="scientific">Pragia fontium DSM 5563 = ATCC 49100</name>
    <dbReference type="NCBI Taxonomy" id="1122977"/>
    <lineage>
        <taxon>Bacteria</taxon>
        <taxon>Pseudomonadati</taxon>
        <taxon>Pseudomonadota</taxon>
        <taxon>Gammaproteobacteria</taxon>
        <taxon>Enterobacterales</taxon>
        <taxon>Budviciaceae</taxon>
        <taxon>Pragia</taxon>
    </lineage>
</organism>
<gene>
    <name evidence="2" type="ORF">SAMN02745723_10981</name>
</gene>
<dbReference type="Pfam" id="PF26610">
    <property type="entry name" value="YbbD_head"/>
    <property type="match status" value="1"/>
</dbReference>
<dbReference type="AlphaFoldDB" id="A0AAJ4WCD1"/>
<dbReference type="RefSeq" id="WP_074823870.1">
    <property type="nucleotide sequence ID" value="NZ_FOLW01000009.1"/>
</dbReference>
<comment type="caution">
    <text evidence="2">The sequence shown here is derived from an EMBL/GenBank/DDBJ whole genome shotgun (WGS) entry which is preliminary data.</text>
</comment>
<evidence type="ECO:0000313" key="2">
    <source>
        <dbReference type="EMBL" id="SFD17870.1"/>
    </source>
</evidence>
<proteinExistence type="predicted"/>
<accession>A0AAJ4WCD1</accession>
<dbReference type="InterPro" id="IPR058827">
    <property type="entry name" value="YbbD_head"/>
</dbReference>
<name>A0AAJ4WCD1_9GAMM</name>
<dbReference type="Proteomes" id="UP000226420">
    <property type="component" value="Unassembled WGS sequence"/>
</dbReference>